<comment type="similarity">
    <text evidence="1">Belongs to the stanniocalcin family.</text>
</comment>
<evidence type="ECO:0000256" key="4">
    <source>
        <dbReference type="ARBA" id="ARBA00023157"/>
    </source>
</evidence>
<comment type="subunit">
    <text evidence="2">Homodimer; disulfide-linked.</text>
</comment>
<evidence type="ECO:0000256" key="1">
    <source>
        <dbReference type="ARBA" id="ARBA00008693"/>
    </source>
</evidence>
<evidence type="ECO:0000313" key="6">
    <source>
        <dbReference type="Proteomes" id="UP000275078"/>
    </source>
</evidence>
<dbReference type="PANTHER" id="PTHR11245">
    <property type="entry name" value="STANNIOCALCIN"/>
    <property type="match status" value="1"/>
</dbReference>
<dbReference type="GO" id="GO:0005576">
    <property type="term" value="C:extracellular region"/>
    <property type="evidence" value="ECO:0007669"/>
    <property type="project" value="InterPro"/>
</dbReference>
<gene>
    <name evidence="5" type="ORF">BJ508DRAFT_195319</name>
</gene>
<accession>A0A3N4IFI3</accession>
<reference evidence="5 6" key="1">
    <citation type="journal article" date="2018" name="Nat. Ecol. Evol.">
        <title>Pezizomycetes genomes reveal the molecular basis of ectomycorrhizal truffle lifestyle.</title>
        <authorList>
            <person name="Murat C."/>
            <person name="Payen T."/>
            <person name="Noel B."/>
            <person name="Kuo A."/>
            <person name="Morin E."/>
            <person name="Chen J."/>
            <person name="Kohler A."/>
            <person name="Krizsan K."/>
            <person name="Balestrini R."/>
            <person name="Da Silva C."/>
            <person name="Montanini B."/>
            <person name="Hainaut M."/>
            <person name="Levati E."/>
            <person name="Barry K.W."/>
            <person name="Belfiori B."/>
            <person name="Cichocki N."/>
            <person name="Clum A."/>
            <person name="Dockter R.B."/>
            <person name="Fauchery L."/>
            <person name="Guy J."/>
            <person name="Iotti M."/>
            <person name="Le Tacon F."/>
            <person name="Lindquist E.A."/>
            <person name="Lipzen A."/>
            <person name="Malagnac F."/>
            <person name="Mello A."/>
            <person name="Molinier V."/>
            <person name="Miyauchi S."/>
            <person name="Poulain J."/>
            <person name="Riccioni C."/>
            <person name="Rubini A."/>
            <person name="Sitrit Y."/>
            <person name="Splivallo R."/>
            <person name="Traeger S."/>
            <person name="Wang M."/>
            <person name="Zifcakova L."/>
            <person name="Wipf D."/>
            <person name="Zambonelli A."/>
            <person name="Paolocci F."/>
            <person name="Nowrousian M."/>
            <person name="Ottonello S."/>
            <person name="Baldrian P."/>
            <person name="Spatafora J.W."/>
            <person name="Henrissat B."/>
            <person name="Nagy L.G."/>
            <person name="Aury J.M."/>
            <person name="Wincker P."/>
            <person name="Grigoriev I.V."/>
            <person name="Bonfante P."/>
            <person name="Martin F.M."/>
        </authorList>
    </citation>
    <scope>NUCLEOTIDE SEQUENCE [LARGE SCALE GENOMIC DNA]</scope>
    <source>
        <strain evidence="5 6">RN42</strain>
    </source>
</reference>
<name>A0A3N4IFI3_ASCIM</name>
<protein>
    <submittedName>
        <fullName evidence="5">Uncharacterized protein</fullName>
    </submittedName>
</protein>
<dbReference type="PANTHER" id="PTHR11245:SF6">
    <property type="entry name" value="DUF19 DOMAIN-CONTAINING PROTEIN"/>
    <property type="match status" value="1"/>
</dbReference>
<sequence>PTGSCSFYNTCLESKYKCGSSGYPLGYGKKYCDAFSANRSKFSKAGQKWVDSTMECLQVFLVPHTSGSTCKKIKDTAFKSHSDCYIYNGICDLSWGDLWQVFQTVDFADLFGGVANAVEAFQTGAACL</sequence>
<dbReference type="OrthoDB" id="2251794at2759"/>
<evidence type="ECO:0000313" key="5">
    <source>
        <dbReference type="EMBL" id="RPA80454.1"/>
    </source>
</evidence>
<feature type="non-terminal residue" evidence="5">
    <location>
        <position position="1"/>
    </location>
</feature>
<keyword evidence="4" id="KW-1015">Disulfide bond</keyword>
<feature type="non-terminal residue" evidence="5">
    <location>
        <position position="128"/>
    </location>
</feature>
<proteinExistence type="inferred from homology"/>
<dbReference type="GO" id="GO:0006874">
    <property type="term" value="P:intracellular calcium ion homeostasis"/>
    <property type="evidence" value="ECO:0007669"/>
    <property type="project" value="TreeGrafter"/>
</dbReference>
<keyword evidence="3" id="KW-0372">Hormone</keyword>
<dbReference type="InterPro" id="IPR004978">
    <property type="entry name" value="Stanniocalcin"/>
</dbReference>
<dbReference type="AlphaFoldDB" id="A0A3N4IFI3"/>
<evidence type="ECO:0000256" key="2">
    <source>
        <dbReference type="ARBA" id="ARBA00011748"/>
    </source>
</evidence>
<dbReference type="EMBL" id="ML119688">
    <property type="protein sequence ID" value="RPA80454.1"/>
    <property type="molecule type" value="Genomic_DNA"/>
</dbReference>
<dbReference type="STRING" id="1160509.A0A3N4IFI3"/>
<organism evidence="5 6">
    <name type="scientific">Ascobolus immersus RN42</name>
    <dbReference type="NCBI Taxonomy" id="1160509"/>
    <lineage>
        <taxon>Eukaryota</taxon>
        <taxon>Fungi</taxon>
        <taxon>Dikarya</taxon>
        <taxon>Ascomycota</taxon>
        <taxon>Pezizomycotina</taxon>
        <taxon>Pezizomycetes</taxon>
        <taxon>Pezizales</taxon>
        <taxon>Ascobolaceae</taxon>
        <taxon>Ascobolus</taxon>
    </lineage>
</organism>
<keyword evidence="6" id="KW-1185">Reference proteome</keyword>
<dbReference type="GO" id="GO:0005179">
    <property type="term" value="F:hormone activity"/>
    <property type="evidence" value="ECO:0007669"/>
    <property type="project" value="UniProtKB-KW"/>
</dbReference>
<evidence type="ECO:0000256" key="3">
    <source>
        <dbReference type="ARBA" id="ARBA00022702"/>
    </source>
</evidence>
<dbReference type="Proteomes" id="UP000275078">
    <property type="component" value="Unassembled WGS sequence"/>
</dbReference>